<organism evidence="2 3">
    <name type="scientific">Sulfobacillus benefaciens</name>
    <dbReference type="NCBI Taxonomy" id="453960"/>
    <lineage>
        <taxon>Bacteria</taxon>
        <taxon>Bacillati</taxon>
        <taxon>Bacillota</taxon>
        <taxon>Clostridia</taxon>
        <taxon>Eubacteriales</taxon>
        <taxon>Clostridiales Family XVII. Incertae Sedis</taxon>
        <taxon>Sulfobacillus</taxon>
    </lineage>
</organism>
<accession>A0A2T2XBS5</accession>
<dbReference type="EMBL" id="PXYT01000001">
    <property type="protein sequence ID" value="PSR31896.1"/>
    <property type="molecule type" value="Genomic_DNA"/>
</dbReference>
<comment type="caution">
    <text evidence="2">The sequence shown here is derived from an EMBL/GenBank/DDBJ whole genome shotgun (WGS) entry which is preliminary data.</text>
</comment>
<keyword evidence="1" id="KW-0472">Membrane</keyword>
<sequence length="166" mass="18098">MNRPQIVRFAAFVTVLAVLLGYVVYHRTSPNATAYTTVTSQKQQSHSVGNLENYFVNYRMHRDRVMTEEIATLKALVTNPSISRTAKDQATATMVRDTQELKAETQAEGLLSARGFPLSAVTITQNKAVVVVGASHLNSGQIGRIANTITEVSSLPPQDVVILPKS</sequence>
<gene>
    <name evidence="2" type="ORF">C7B43_01360</name>
</gene>
<keyword evidence="1" id="KW-1133">Transmembrane helix</keyword>
<dbReference type="InterPro" id="IPR024232">
    <property type="entry name" value="SpoIIIAH"/>
</dbReference>
<evidence type="ECO:0000313" key="2">
    <source>
        <dbReference type="EMBL" id="PSR31896.1"/>
    </source>
</evidence>
<evidence type="ECO:0000256" key="1">
    <source>
        <dbReference type="SAM" id="Phobius"/>
    </source>
</evidence>
<dbReference type="Pfam" id="PF12685">
    <property type="entry name" value="SpoIIIAH"/>
    <property type="match status" value="1"/>
</dbReference>
<proteinExistence type="predicted"/>
<dbReference type="AlphaFoldDB" id="A0A2T2XBS5"/>
<dbReference type="Proteomes" id="UP000242699">
    <property type="component" value="Unassembled WGS sequence"/>
</dbReference>
<reference evidence="2 3" key="1">
    <citation type="journal article" date="2014" name="BMC Genomics">
        <title>Comparison of environmental and isolate Sulfobacillus genomes reveals diverse carbon, sulfur, nitrogen, and hydrogen metabolisms.</title>
        <authorList>
            <person name="Justice N.B."/>
            <person name="Norman A."/>
            <person name="Brown C.T."/>
            <person name="Singh A."/>
            <person name="Thomas B.C."/>
            <person name="Banfield J.F."/>
        </authorList>
    </citation>
    <scope>NUCLEOTIDE SEQUENCE [LARGE SCALE GENOMIC DNA]</scope>
    <source>
        <strain evidence="2">AMDSBA1</strain>
    </source>
</reference>
<evidence type="ECO:0000313" key="3">
    <source>
        <dbReference type="Proteomes" id="UP000242699"/>
    </source>
</evidence>
<feature type="transmembrane region" description="Helical" evidence="1">
    <location>
        <begin position="6"/>
        <end position="25"/>
    </location>
</feature>
<dbReference type="Gene3D" id="1.10.287.4300">
    <property type="entry name" value="Stage III sporulation protein AH-like"/>
    <property type="match status" value="1"/>
</dbReference>
<evidence type="ECO:0008006" key="4">
    <source>
        <dbReference type="Google" id="ProtNLM"/>
    </source>
</evidence>
<name>A0A2T2XBS5_9FIRM</name>
<keyword evidence="1" id="KW-0812">Transmembrane</keyword>
<dbReference type="InterPro" id="IPR038503">
    <property type="entry name" value="SpoIIIAH_sf"/>
</dbReference>
<protein>
    <recommendedName>
        <fullName evidence="4">Stage III sporulation protein AH</fullName>
    </recommendedName>
</protein>